<name>A0AAD5G6I8_AMBAR</name>
<protein>
    <recommendedName>
        <fullName evidence="1">ABC1 atypical kinase-like domain-containing protein</fullName>
    </recommendedName>
</protein>
<evidence type="ECO:0000259" key="1">
    <source>
        <dbReference type="Pfam" id="PF03109"/>
    </source>
</evidence>
<dbReference type="Pfam" id="PF03109">
    <property type="entry name" value="ABC1"/>
    <property type="match status" value="1"/>
</dbReference>
<accession>A0AAD5G6I8</accession>
<proteinExistence type="predicted"/>
<evidence type="ECO:0000313" key="3">
    <source>
        <dbReference type="Proteomes" id="UP001206925"/>
    </source>
</evidence>
<reference evidence="2" key="1">
    <citation type="submission" date="2022-06" db="EMBL/GenBank/DDBJ databases">
        <title>Uncovering the hologenomic basis of an extraordinary plant invasion.</title>
        <authorList>
            <person name="Bieker V.C."/>
            <person name="Martin M.D."/>
            <person name="Gilbert T."/>
            <person name="Hodgins K."/>
            <person name="Battlay P."/>
            <person name="Petersen B."/>
            <person name="Wilson J."/>
        </authorList>
    </citation>
    <scope>NUCLEOTIDE SEQUENCE</scope>
    <source>
        <strain evidence="2">AA19_3_7</strain>
        <tissue evidence="2">Leaf</tissue>
    </source>
</reference>
<feature type="non-terminal residue" evidence="2">
    <location>
        <position position="1"/>
    </location>
</feature>
<dbReference type="PANTHER" id="PTHR45890:SF7">
    <property type="entry name" value="OS07G0558000 PROTEIN"/>
    <property type="match status" value="1"/>
</dbReference>
<feature type="domain" description="ABC1 atypical kinase-like" evidence="1">
    <location>
        <begin position="41"/>
        <end position="116"/>
    </location>
</feature>
<dbReference type="InterPro" id="IPR052402">
    <property type="entry name" value="ADCK_kinase"/>
</dbReference>
<sequence length="137" mass="15437">CPIRVVDHRWTPSPPPLPKSILEDGNIILRYVDELGHVNAKSGIAHIGTHALLKMLLVDNFIHAYMHPGNILVRMTHGIAPDTGRFKSKPHIIFLNVGMTAELCKKDRVNLIDATKVPAKEYEFNEKKMANVYSYLV</sequence>
<dbReference type="EMBL" id="JAMZMK010011047">
    <property type="protein sequence ID" value="KAI7729193.1"/>
    <property type="molecule type" value="Genomic_DNA"/>
</dbReference>
<dbReference type="PANTHER" id="PTHR45890">
    <property type="entry name" value="AARF DOMAIN CONTAINING KINASE 2 (PREDICTED)"/>
    <property type="match status" value="1"/>
</dbReference>
<dbReference type="Proteomes" id="UP001206925">
    <property type="component" value="Unassembled WGS sequence"/>
</dbReference>
<dbReference type="InterPro" id="IPR004147">
    <property type="entry name" value="ABC1_dom"/>
</dbReference>
<gene>
    <name evidence="2" type="ORF">M8C21_025867</name>
</gene>
<keyword evidence="3" id="KW-1185">Reference proteome</keyword>
<comment type="caution">
    <text evidence="2">The sequence shown here is derived from an EMBL/GenBank/DDBJ whole genome shotgun (WGS) entry which is preliminary data.</text>
</comment>
<dbReference type="AlphaFoldDB" id="A0AAD5G6I8"/>
<organism evidence="2 3">
    <name type="scientific">Ambrosia artemisiifolia</name>
    <name type="common">Common ragweed</name>
    <dbReference type="NCBI Taxonomy" id="4212"/>
    <lineage>
        <taxon>Eukaryota</taxon>
        <taxon>Viridiplantae</taxon>
        <taxon>Streptophyta</taxon>
        <taxon>Embryophyta</taxon>
        <taxon>Tracheophyta</taxon>
        <taxon>Spermatophyta</taxon>
        <taxon>Magnoliopsida</taxon>
        <taxon>eudicotyledons</taxon>
        <taxon>Gunneridae</taxon>
        <taxon>Pentapetalae</taxon>
        <taxon>asterids</taxon>
        <taxon>campanulids</taxon>
        <taxon>Asterales</taxon>
        <taxon>Asteraceae</taxon>
        <taxon>Asteroideae</taxon>
        <taxon>Heliantheae alliance</taxon>
        <taxon>Heliantheae</taxon>
        <taxon>Ambrosia</taxon>
    </lineage>
</organism>
<evidence type="ECO:0000313" key="2">
    <source>
        <dbReference type="EMBL" id="KAI7729193.1"/>
    </source>
</evidence>